<proteinExistence type="predicted"/>
<protein>
    <submittedName>
        <fullName evidence="2">Uncharacterized protein</fullName>
    </submittedName>
</protein>
<accession>A0A2G8KTQ7</accession>
<evidence type="ECO:0000256" key="1">
    <source>
        <dbReference type="SAM" id="MobiDB-lite"/>
    </source>
</evidence>
<organism evidence="2 3">
    <name type="scientific">Stichopus japonicus</name>
    <name type="common">Sea cucumber</name>
    <dbReference type="NCBI Taxonomy" id="307972"/>
    <lineage>
        <taxon>Eukaryota</taxon>
        <taxon>Metazoa</taxon>
        <taxon>Echinodermata</taxon>
        <taxon>Eleutherozoa</taxon>
        <taxon>Echinozoa</taxon>
        <taxon>Holothuroidea</taxon>
        <taxon>Aspidochirotacea</taxon>
        <taxon>Aspidochirotida</taxon>
        <taxon>Stichopodidae</taxon>
        <taxon>Apostichopus</taxon>
    </lineage>
</organism>
<evidence type="ECO:0000313" key="2">
    <source>
        <dbReference type="EMBL" id="PIK51320.1"/>
    </source>
</evidence>
<keyword evidence="3" id="KW-1185">Reference proteome</keyword>
<feature type="region of interest" description="Disordered" evidence="1">
    <location>
        <begin position="1"/>
        <end position="20"/>
    </location>
</feature>
<dbReference type="AlphaFoldDB" id="A0A2G8KTQ7"/>
<reference evidence="2 3" key="1">
    <citation type="journal article" date="2017" name="PLoS Biol.">
        <title>The sea cucumber genome provides insights into morphological evolution and visceral regeneration.</title>
        <authorList>
            <person name="Zhang X."/>
            <person name="Sun L."/>
            <person name="Yuan J."/>
            <person name="Sun Y."/>
            <person name="Gao Y."/>
            <person name="Zhang L."/>
            <person name="Li S."/>
            <person name="Dai H."/>
            <person name="Hamel J.F."/>
            <person name="Liu C."/>
            <person name="Yu Y."/>
            <person name="Liu S."/>
            <person name="Lin W."/>
            <person name="Guo K."/>
            <person name="Jin S."/>
            <person name="Xu P."/>
            <person name="Storey K.B."/>
            <person name="Huan P."/>
            <person name="Zhang T."/>
            <person name="Zhou Y."/>
            <person name="Zhang J."/>
            <person name="Lin C."/>
            <person name="Li X."/>
            <person name="Xing L."/>
            <person name="Huo D."/>
            <person name="Sun M."/>
            <person name="Wang L."/>
            <person name="Mercier A."/>
            <person name="Li F."/>
            <person name="Yang H."/>
            <person name="Xiang J."/>
        </authorList>
    </citation>
    <scope>NUCLEOTIDE SEQUENCE [LARGE SCALE GENOMIC DNA]</scope>
    <source>
        <strain evidence="2">Shaxun</strain>
        <tissue evidence="2">Muscle</tissue>
    </source>
</reference>
<evidence type="ECO:0000313" key="3">
    <source>
        <dbReference type="Proteomes" id="UP000230750"/>
    </source>
</evidence>
<sequence length="258" mass="28873">MKRTQYTWSCDTKQEESPIVPPKLKNTRPVLPNDAHLSSPTVLLDDQYERNEQIEKRELSSIAAKSPNNVYQRTTPYTRYSDVLREQEVKQLAKGGRKVVSCIVLDEQIAGEVRDVSNTKRPLSMSNPFTFNTSIADNDNRLDIPKSSTVDSNTPKEQTSKVEAVTNGGENEIICANKKYKMDMNATDEEDRGTHLSDGVSEGALGTRNTLVVNVDVHPCPSSSSEMMAYPKTISHNAKFLDPKKFSKLSKKYEKGTI</sequence>
<comment type="caution">
    <text evidence="2">The sequence shown here is derived from an EMBL/GenBank/DDBJ whole genome shotgun (WGS) entry which is preliminary data.</text>
</comment>
<dbReference type="Proteomes" id="UP000230750">
    <property type="component" value="Unassembled WGS sequence"/>
</dbReference>
<dbReference type="EMBL" id="MRZV01000379">
    <property type="protein sequence ID" value="PIK51320.1"/>
    <property type="molecule type" value="Genomic_DNA"/>
</dbReference>
<feature type="compositionally biased region" description="Polar residues" evidence="1">
    <location>
        <begin position="1"/>
        <end position="11"/>
    </location>
</feature>
<gene>
    <name evidence="2" type="ORF">BSL78_11797</name>
</gene>
<feature type="region of interest" description="Disordered" evidence="1">
    <location>
        <begin position="132"/>
        <end position="159"/>
    </location>
</feature>
<name>A0A2G8KTQ7_STIJA</name>
<feature type="compositionally biased region" description="Polar residues" evidence="1">
    <location>
        <begin position="146"/>
        <end position="157"/>
    </location>
</feature>